<accession>A0ABQ1N2K9</accession>
<protein>
    <recommendedName>
        <fullName evidence="5">Alkaline phosphatase</fullName>
    </recommendedName>
</protein>
<comment type="caution">
    <text evidence="3">The sequence shown here is derived from an EMBL/GenBank/DDBJ whole genome shotgun (WGS) entry which is preliminary data.</text>
</comment>
<evidence type="ECO:0000256" key="2">
    <source>
        <dbReference type="RuleBase" id="RU003946"/>
    </source>
</evidence>
<evidence type="ECO:0000256" key="1">
    <source>
        <dbReference type="ARBA" id="ARBA00022553"/>
    </source>
</evidence>
<proteinExistence type="inferred from homology"/>
<sequence>MINKIACLILIYIISIGNTTAQTYKIHSHNDYLQTVPFWKSYSVGVSSIEADVFLEKGKLLVAHDRKELSSSRSLEALYLKPLATSIELGLKPDSLQFLIDIKSEAYTTLDAIVELLKRYPSICKNKAVKIVISGNRPKEAEYVNYPEFIYFDYQSLNSIKDQKVLDKIALISLSFKNFTGWNGKGRLTKEDLQTVKNVVDQAHALKKPFRFWGTADSKTFWYAMAELGVDYINTDKPFECHQYLNSLPARVYENAVFSEVYKPAFKVDGKDEAPKNIILLIGDGNGLSQISATAIANGGQLSLTQIKNIGLIKTHSSDDLTTDSAAGATAMATGKKVPNRAIGVDSSGNAIPNLPEILTKRGYSCGLITSDEITGATPASFYAHQKDRSMSKEILNDLKNSPIKIFAAASSGADSSQQELGIFQIVKEIETLKTQNLPKAGYYFPLEASPAPLSDALKNVVSNLASKKAPFFLMAEGAKIDSYGHANIISGLVSEGIAFDRAISEALKFADTDGNTLVLITADHETGGLSIPHGNREQNLIEAEFTTDDHTATMIPVFAYGPGSQYFRGVYENNELFNKILTVINLHP</sequence>
<evidence type="ECO:0000313" key="4">
    <source>
        <dbReference type="Proteomes" id="UP000636010"/>
    </source>
</evidence>
<dbReference type="PANTHER" id="PTHR11596:SF5">
    <property type="entry name" value="ALKALINE PHOSPHATASE"/>
    <property type="match status" value="1"/>
</dbReference>
<keyword evidence="1" id="KW-0597">Phosphoprotein</keyword>
<gene>
    <name evidence="3" type="ORF">GCM10011506_42300</name>
</gene>
<keyword evidence="4" id="KW-1185">Reference proteome</keyword>
<name>A0ABQ1N2K9_9BACT</name>
<dbReference type="SUPFAM" id="SSF51695">
    <property type="entry name" value="PLC-like phosphodiesterases"/>
    <property type="match status" value="1"/>
</dbReference>
<dbReference type="Gene3D" id="3.40.720.10">
    <property type="entry name" value="Alkaline Phosphatase, subunit A"/>
    <property type="match status" value="1"/>
</dbReference>
<dbReference type="Pfam" id="PF13653">
    <property type="entry name" value="GDPD_2"/>
    <property type="match status" value="1"/>
</dbReference>
<dbReference type="Gene3D" id="3.20.20.190">
    <property type="entry name" value="Phosphatidylinositol (PI) phosphodiesterase"/>
    <property type="match status" value="1"/>
</dbReference>
<dbReference type="CDD" id="cd16012">
    <property type="entry name" value="ALP"/>
    <property type="match status" value="1"/>
</dbReference>
<comment type="similarity">
    <text evidence="2">Belongs to the alkaline phosphatase family.</text>
</comment>
<dbReference type="RefSeq" id="WP_188467330.1">
    <property type="nucleotide sequence ID" value="NZ_BAABHU010000016.1"/>
</dbReference>
<organism evidence="3 4">
    <name type="scientific">Marivirga lumbricoides</name>
    <dbReference type="NCBI Taxonomy" id="1046115"/>
    <lineage>
        <taxon>Bacteria</taxon>
        <taxon>Pseudomonadati</taxon>
        <taxon>Bacteroidota</taxon>
        <taxon>Cytophagia</taxon>
        <taxon>Cytophagales</taxon>
        <taxon>Marivirgaceae</taxon>
        <taxon>Marivirga</taxon>
    </lineage>
</organism>
<dbReference type="SUPFAM" id="SSF53649">
    <property type="entry name" value="Alkaline phosphatase-like"/>
    <property type="match status" value="1"/>
</dbReference>
<dbReference type="PRINTS" id="PR00113">
    <property type="entry name" value="ALKPHPHTASE"/>
</dbReference>
<dbReference type="InterPro" id="IPR017946">
    <property type="entry name" value="PLC-like_Pdiesterase_TIM-brl"/>
</dbReference>
<dbReference type="InterPro" id="IPR039559">
    <property type="entry name" value="AIM6_PI-PLC-like_dom"/>
</dbReference>
<evidence type="ECO:0008006" key="5">
    <source>
        <dbReference type="Google" id="ProtNLM"/>
    </source>
</evidence>
<dbReference type="SMART" id="SM00098">
    <property type="entry name" value="alkPPc"/>
    <property type="match status" value="1"/>
</dbReference>
<dbReference type="Pfam" id="PF00245">
    <property type="entry name" value="Alk_phosphatase"/>
    <property type="match status" value="2"/>
</dbReference>
<dbReference type="InterPro" id="IPR001952">
    <property type="entry name" value="Alkaline_phosphatase"/>
</dbReference>
<dbReference type="Proteomes" id="UP000636010">
    <property type="component" value="Unassembled WGS sequence"/>
</dbReference>
<dbReference type="InterPro" id="IPR017850">
    <property type="entry name" value="Alkaline_phosphatase_core_sf"/>
</dbReference>
<evidence type="ECO:0000313" key="3">
    <source>
        <dbReference type="EMBL" id="GGC52191.1"/>
    </source>
</evidence>
<dbReference type="PANTHER" id="PTHR11596">
    <property type="entry name" value="ALKALINE PHOSPHATASE"/>
    <property type="match status" value="1"/>
</dbReference>
<reference evidence="4" key="1">
    <citation type="journal article" date="2019" name="Int. J. Syst. Evol. Microbiol.">
        <title>The Global Catalogue of Microorganisms (GCM) 10K type strain sequencing project: providing services to taxonomists for standard genome sequencing and annotation.</title>
        <authorList>
            <consortium name="The Broad Institute Genomics Platform"/>
            <consortium name="The Broad Institute Genome Sequencing Center for Infectious Disease"/>
            <person name="Wu L."/>
            <person name="Ma J."/>
        </authorList>
    </citation>
    <scope>NUCLEOTIDE SEQUENCE [LARGE SCALE GENOMIC DNA]</scope>
    <source>
        <strain evidence="4">CGMCC 1.10832</strain>
    </source>
</reference>
<dbReference type="CDD" id="cd08577">
    <property type="entry name" value="PI-PLCc_GDPD_SF_unchar3"/>
    <property type="match status" value="1"/>
</dbReference>
<dbReference type="EMBL" id="BMEC01000016">
    <property type="protein sequence ID" value="GGC52191.1"/>
    <property type="molecule type" value="Genomic_DNA"/>
</dbReference>